<evidence type="ECO:0000313" key="2">
    <source>
        <dbReference type="Proteomes" id="UP000477722"/>
    </source>
</evidence>
<gene>
    <name evidence="1" type="ORF">G5C65_09250</name>
</gene>
<keyword evidence="2" id="KW-1185">Reference proteome</keyword>
<name>A0A6G4WTV0_9ACTN</name>
<evidence type="ECO:0000313" key="1">
    <source>
        <dbReference type="EMBL" id="NGO68538.1"/>
    </source>
</evidence>
<dbReference type="Proteomes" id="UP000477722">
    <property type="component" value="Unassembled WGS sequence"/>
</dbReference>
<comment type="caution">
    <text evidence="1">The sequence shown here is derived from an EMBL/GenBank/DDBJ whole genome shotgun (WGS) entry which is preliminary data.</text>
</comment>
<reference evidence="1 2" key="1">
    <citation type="submission" date="2020-02" db="EMBL/GenBank/DDBJ databases">
        <title>Whole-genome analyses of novel actinobacteria.</title>
        <authorList>
            <person name="Sahin N."/>
            <person name="Tatar D."/>
        </authorList>
    </citation>
    <scope>NUCLEOTIDE SEQUENCE [LARGE SCALE GENOMIC DNA]</scope>
    <source>
        <strain evidence="1 2">SB3404</strain>
    </source>
</reference>
<organism evidence="1 2">
    <name type="scientific">Streptomyces boncukensis</name>
    <dbReference type="NCBI Taxonomy" id="2711219"/>
    <lineage>
        <taxon>Bacteria</taxon>
        <taxon>Bacillati</taxon>
        <taxon>Actinomycetota</taxon>
        <taxon>Actinomycetes</taxon>
        <taxon>Kitasatosporales</taxon>
        <taxon>Streptomycetaceae</taxon>
        <taxon>Streptomyces</taxon>
    </lineage>
</organism>
<accession>A0A6G4WTV0</accession>
<dbReference type="RefSeq" id="WP_165298239.1">
    <property type="nucleotide sequence ID" value="NZ_JAAKZZ010000063.1"/>
</dbReference>
<sequence>MNEERVNVRVLLLFGDQAEIVADVRPEERAEPERYSVAEIVEATGIPRGELAGARLTAVVGLGDRLRGWRRAE</sequence>
<dbReference type="AlphaFoldDB" id="A0A6G4WTV0"/>
<dbReference type="EMBL" id="JAAKZZ010000063">
    <property type="protein sequence ID" value="NGO68538.1"/>
    <property type="molecule type" value="Genomic_DNA"/>
</dbReference>
<proteinExistence type="predicted"/>
<protein>
    <submittedName>
        <fullName evidence="1">Cullin</fullName>
    </submittedName>
</protein>